<evidence type="ECO:0000313" key="10">
    <source>
        <dbReference type="EMBL" id="TDH62613.1"/>
    </source>
</evidence>
<keyword evidence="7" id="KW-0411">Iron-sulfur</keyword>
<proteinExistence type="predicted"/>
<dbReference type="GO" id="GO:0046872">
    <property type="term" value="F:metal ion binding"/>
    <property type="evidence" value="ECO:0007669"/>
    <property type="project" value="UniProtKB-KW"/>
</dbReference>
<dbReference type="PRINTS" id="PR00419">
    <property type="entry name" value="ADXRDTASE"/>
</dbReference>
<keyword evidence="11" id="KW-1185">Reference proteome</keyword>
<dbReference type="PANTHER" id="PTHR42783:SF3">
    <property type="entry name" value="GLUTAMATE SYNTHASE [NADPH] SMALL CHAIN-RELATED"/>
    <property type="match status" value="1"/>
</dbReference>
<dbReference type="InterPro" id="IPR028261">
    <property type="entry name" value="DPD_II"/>
</dbReference>
<keyword evidence="3" id="KW-0479">Metal-binding</keyword>
<dbReference type="InterPro" id="IPR006006">
    <property type="entry name" value="GltD-like"/>
</dbReference>
<dbReference type="Gene3D" id="3.40.50.720">
    <property type="entry name" value="NAD(P)-binding Rossmann-like Domain"/>
    <property type="match status" value="1"/>
</dbReference>
<keyword evidence="4" id="KW-0521">NADP</keyword>
<dbReference type="RefSeq" id="WP_133288609.1">
    <property type="nucleotide sequence ID" value="NZ_SMSJ01000010.1"/>
</dbReference>
<dbReference type="GO" id="GO:0051539">
    <property type="term" value="F:4 iron, 4 sulfur cluster binding"/>
    <property type="evidence" value="ECO:0007669"/>
    <property type="project" value="UniProtKB-KW"/>
</dbReference>
<dbReference type="InterPro" id="IPR036188">
    <property type="entry name" value="FAD/NAD-bd_sf"/>
</dbReference>
<accession>A0A4R5QHZ8</accession>
<keyword evidence="5" id="KW-0560">Oxidoreductase</keyword>
<dbReference type="Pfam" id="PF14691">
    <property type="entry name" value="Fer4_20"/>
    <property type="match status" value="1"/>
</dbReference>
<feature type="domain" description="Dihydroprymidine dehydrogenase" evidence="9">
    <location>
        <begin position="25"/>
        <end position="134"/>
    </location>
</feature>
<keyword evidence="6" id="KW-0408">Iron</keyword>
<comment type="caution">
    <text evidence="10">The sequence shown here is derived from an EMBL/GenBank/DDBJ whole genome shotgun (WGS) entry which is preliminary data.</text>
</comment>
<dbReference type="InterPro" id="IPR009051">
    <property type="entry name" value="Helical_ferredxn"/>
</dbReference>
<evidence type="ECO:0000313" key="11">
    <source>
        <dbReference type="Proteomes" id="UP000295096"/>
    </source>
</evidence>
<dbReference type="GO" id="GO:0016491">
    <property type="term" value="F:oxidoreductase activity"/>
    <property type="evidence" value="ECO:0007669"/>
    <property type="project" value="UniProtKB-KW"/>
</dbReference>
<reference evidence="10 11" key="1">
    <citation type="journal article" date="2016" name="J. Microbiol.">
        <title>Dankookia rubra gen. nov., sp. nov., an alphaproteobacterium isolated from sediment of a shallow stream.</title>
        <authorList>
            <person name="Kim W.H."/>
            <person name="Kim D.H."/>
            <person name="Kang K."/>
            <person name="Ahn T.Y."/>
        </authorList>
    </citation>
    <scope>NUCLEOTIDE SEQUENCE [LARGE SCALE GENOMIC DNA]</scope>
    <source>
        <strain evidence="10 11">JCM30602</strain>
    </source>
</reference>
<protein>
    <submittedName>
        <fullName evidence="10">NAD(P)-dependent oxidoreductase</fullName>
    </submittedName>
</protein>
<evidence type="ECO:0000259" key="8">
    <source>
        <dbReference type="Pfam" id="PF07992"/>
    </source>
</evidence>
<evidence type="ECO:0000256" key="6">
    <source>
        <dbReference type="ARBA" id="ARBA00023004"/>
    </source>
</evidence>
<sequence>MAERMLQFVRLSQAQPEKRDVAARRSDFGEIYREFAADAAAEQSSRCSQCGVPFCSVHCPLNNNIPDWLKLTAEGRLEEAYEVSAATNTFPEICGRICPQDRLCEGNCVIEKGFESVTIGAVEKYITDTAWEKGWVKPPTPRQELPWSVGIIGAGPGGLAAAEKLRLRGYQVHVYDRYDRVGGLMIYGIPNFKLEKEVVLRRWQQYEAGGIHFHLNCAVGQDVTLAELRERHDAVFIATGVYKARDIEGIGSGLGGIVAALDYLTASNRDNLGDAVPDFASGALNAQGKRVVVVGGGDTAMDCVRTAVRQGAAAVTCLYRRDKANMPGSMREVKNAEEEGVEFAWLAAPEAFVGDAGSAGGGEGQVSGVRAVRMHLGLPDATGRQQVAPIPGSAFTIPCDLAIKALGFDPEDLPRAFDEPALPVTRWGTLRVHHRTMMTDLPGVFAGGDIVRGASLVVWAIRDGRDAADQIDAYVKAKAGNKLAVAAE</sequence>
<evidence type="ECO:0000256" key="5">
    <source>
        <dbReference type="ARBA" id="ARBA00023002"/>
    </source>
</evidence>
<dbReference type="OrthoDB" id="9803192at2"/>
<evidence type="ECO:0000256" key="7">
    <source>
        <dbReference type="ARBA" id="ARBA00023014"/>
    </source>
</evidence>
<evidence type="ECO:0000256" key="2">
    <source>
        <dbReference type="ARBA" id="ARBA00022485"/>
    </source>
</evidence>
<dbReference type="Pfam" id="PF07992">
    <property type="entry name" value="Pyr_redox_2"/>
    <property type="match status" value="1"/>
</dbReference>
<dbReference type="FunFam" id="3.50.50.60:FF:000041">
    <property type="entry name" value="Glutamate synthase, small subunit"/>
    <property type="match status" value="1"/>
</dbReference>
<dbReference type="Proteomes" id="UP000295096">
    <property type="component" value="Unassembled WGS sequence"/>
</dbReference>
<evidence type="ECO:0000256" key="3">
    <source>
        <dbReference type="ARBA" id="ARBA00022723"/>
    </source>
</evidence>
<feature type="domain" description="FAD/NAD(P)-binding" evidence="8">
    <location>
        <begin position="149"/>
        <end position="464"/>
    </location>
</feature>
<dbReference type="EMBL" id="SMSJ01000010">
    <property type="protein sequence ID" value="TDH62613.1"/>
    <property type="molecule type" value="Genomic_DNA"/>
</dbReference>
<gene>
    <name evidence="10" type="ORF">E2C06_10780</name>
</gene>
<keyword evidence="2" id="KW-0004">4Fe-4S</keyword>
<evidence type="ECO:0000256" key="1">
    <source>
        <dbReference type="ARBA" id="ARBA00001966"/>
    </source>
</evidence>
<comment type="cofactor">
    <cofactor evidence="1">
        <name>[4Fe-4S] cluster</name>
        <dbReference type="ChEBI" id="CHEBI:49883"/>
    </cofactor>
</comment>
<dbReference type="PANTHER" id="PTHR42783">
    <property type="entry name" value="GLUTAMATE SYNTHASE [NADPH] SMALL CHAIN"/>
    <property type="match status" value="1"/>
</dbReference>
<dbReference type="Gene3D" id="3.50.50.60">
    <property type="entry name" value="FAD/NAD(P)-binding domain"/>
    <property type="match status" value="2"/>
</dbReference>
<evidence type="ECO:0000259" key="9">
    <source>
        <dbReference type="Pfam" id="PF14691"/>
    </source>
</evidence>
<dbReference type="SUPFAM" id="SSF51971">
    <property type="entry name" value="Nucleotide-binding domain"/>
    <property type="match status" value="1"/>
</dbReference>
<dbReference type="AlphaFoldDB" id="A0A4R5QHZ8"/>
<name>A0A4R5QHZ8_9PROT</name>
<dbReference type="Gene3D" id="1.10.1060.10">
    <property type="entry name" value="Alpha-helical ferredoxin"/>
    <property type="match status" value="1"/>
</dbReference>
<evidence type="ECO:0000256" key="4">
    <source>
        <dbReference type="ARBA" id="ARBA00022857"/>
    </source>
</evidence>
<dbReference type="SUPFAM" id="SSF46548">
    <property type="entry name" value="alpha-helical ferredoxin"/>
    <property type="match status" value="1"/>
</dbReference>
<dbReference type="NCBIfam" id="TIGR01318">
    <property type="entry name" value="gltD_gamma_fam"/>
    <property type="match status" value="1"/>
</dbReference>
<dbReference type="InterPro" id="IPR023753">
    <property type="entry name" value="FAD/NAD-binding_dom"/>
</dbReference>
<organism evidence="10 11">
    <name type="scientific">Dankookia rubra</name>
    <dbReference type="NCBI Taxonomy" id="1442381"/>
    <lineage>
        <taxon>Bacteria</taxon>
        <taxon>Pseudomonadati</taxon>
        <taxon>Pseudomonadota</taxon>
        <taxon>Alphaproteobacteria</taxon>
        <taxon>Acetobacterales</taxon>
        <taxon>Roseomonadaceae</taxon>
        <taxon>Dankookia</taxon>
    </lineage>
</organism>